<feature type="domain" description="DYW" evidence="2">
    <location>
        <begin position="9"/>
        <end position="84"/>
    </location>
</feature>
<dbReference type="Proteomes" id="UP001165190">
    <property type="component" value="Unassembled WGS sequence"/>
</dbReference>
<dbReference type="GO" id="GO:0008270">
    <property type="term" value="F:zinc ion binding"/>
    <property type="evidence" value="ECO:0007669"/>
    <property type="project" value="InterPro"/>
</dbReference>
<reference evidence="4" key="1">
    <citation type="submission" date="2023-05" db="EMBL/GenBank/DDBJ databases">
        <title>Genome and transcriptome analyses reveal genes involved in the formation of fine ridges on petal epidermal cells in Hibiscus trionum.</title>
        <authorList>
            <person name="Koshimizu S."/>
            <person name="Masuda S."/>
            <person name="Ishii T."/>
            <person name="Shirasu K."/>
            <person name="Hoshino A."/>
            <person name="Arita M."/>
        </authorList>
    </citation>
    <scope>NUCLEOTIDE SEQUENCE</scope>
    <source>
        <strain evidence="4">Hamamatsu line</strain>
    </source>
</reference>
<organism evidence="4 5">
    <name type="scientific">Hibiscus trionum</name>
    <name type="common">Flower of an hour</name>
    <dbReference type="NCBI Taxonomy" id="183268"/>
    <lineage>
        <taxon>Eukaryota</taxon>
        <taxon>Viridiplantae</taxon>
        <taxon>Streptophyta</taxon>
        <taxon>Embryophyta</taxon>
        <taxon>Tracheophyta</taxon>
        <taxon>Spermatophyta</taxon>
        <taxon>Magnoliopsida</taxon>
        <taxon>eudicotyledons</taxon>
        <taxon>Gunneridae</taxon>
        <taxon>Pentapetalae</taxon>
        <taxon>rosids</taxon>
        <taxon>malvids</taxon>
        <taxon>Malvales</taxon>
        <taxon>Malvaceae</taxon>
        <taxon>Malvoideae</taxon>
        <taxon>Hibiscus</taxon>
    </lineage>
</organism>
<dbReference type="Pfam" id="PF14432">
    <property type="entry name" value="DYW_deaminase"/>
    <property type="match status" value="1"/>
</dbReference>
<evidence type="ECO:0000313" key="4">
    <source>
        <dbReference type="EMBL" id="GMJ01707.1"/>
    </source>
</evidence>
<comment type="caution">
    <text evidence="4">The sequence shown here is derived from an EMBL/GenBank/DDBJ whole genome shotgun (WGS) entry which is preliminary data.</text>
</comment>
<name>A0A9W7MIF8_HIBTR</name>
<evidence type="ECO:0000313" key="3">
    <source>
        <dbReference type="EMBL" id="GMI81639.1"/>
    </source>
</evidence>
<keyword evidence="5" id="KW-1185">Reference proteome</keyword>
<evidence type="ECO:0000259" key="2">
    <source>
        <dbReference type="Pfam" id="PF14432"/>
    </source>
</evidence>
<sequence>MELEESQGGQVLLWVHSERLALAFALFRTTPGSQIRIMKNLRICVDCHAAMKVISKIMQRDIIIRDMNRFHDFHDGISSCGDYW</sequence>
<comment type="similarity">
    <text evidence="1">Belongs to the PPR family. PCMP-H subfamily.</text>
</comment>
<dbReference type="AlphaFoldDB" id="A0A9W7MIF8"/>
<protein>
    <submittedName>
        <fullName evidence="4">Mitochondrial RNA editing factor 29</fullName>
    </submittedName>
</protein>
<evidence type="ECO:0000256" key="1">
    <source>
        <dbReference type="ARBA" id="ARBA00006643"/>
    </source>
</evidence>
<dbReference type="OrthoDB" id="999954at2759"/>
<dbReference type="EMBL" id="BSYR01000035">
    <property type="protein sequence ID" value="GMJ01707.1"/>
    <property type="molecule type" value="Genomic_DNA"/>
</dbReference>
<gene>
    <name evidence="3" type="ORF">HRI_001833200</name>
    <name evidence="4" type="ORF">HRI_003839900</name>
</gene>
<evidence type="ECO:0000313" key="5">
    <source>
        <dbReference type="Proteomes" id="UP001165190"/>
    </source>
</evidence>
<dbReference type="EMBL" id="BSYR01000019">
    <property type="protein sequence ID" value="GMI81639.1"/>
    <property type="molecule type" value="Genomic_DNA"/>
</dbReference>
<accession>A0A9W7MIF8</accession>
<dbReference type="InterPro" id="IPR032867">
    <property type="entry name" value="DYW_dom"/>
</dbReference>
<proteinExistence type="inferred from homology"/>